<gene>
    <name evidence="1" type="ORF">GCM10007854_30050</name>
</gene>
<reference evidence="1" key="2">
    <citation type="submission" date="2023-01" db="EMBL/GenBank/DDBJ databases">
        <title>Draft genome sequence of Algimonas porphyrae strain NBRC 108216.</title>
        <authorList>
            <person name="Sun Q."/>
            <person name="Mori K."/>
        </authorList>
    </citation>
    <scope>NUCLEOTIDE SEQUENCE</scope>
    <source>
        <strain evidence="1">NBRC 108216</strain>
    </source>
</reference>
<keyword evidence="1" id="KW-0413">Isomerase</keyword>
<keyword evidence="2" id="KW-1185">Reference proteome</keyword>
<reference evidence="1" key="1">
    <citation type="journal article" date="2014" name="Int. J. Syst. Evol. Microbiol.">
        <title>Complete genome of a new Firmicutes species belonging to the dominant human colonic microbiota ('Ruminococcus bicirculans') reveals two chromosomes and a selective capacity to utilize plant glucans.</title>
        <authorList>
            <consortium name="NISC Comparative Sequencing Program"/>
            <person name="Wegmann U."/>
            <person name="Louis P."/>
            <person name="Goesmann A."/>
            <person name="Henrissat B."/>
            <person name="Duncan S.H."/>
            <person name="Flint H.J."/>
        </authorList>
    </citation>
    <scope>NUCLEOTIDE SEQUENCE</scope>
    <source>
        <strain evidence="1">NBRC 108216</strain>
    </source>
</reference>
<evidence type="ECO:0000313" key="2">
    <source>
        <dbReference type="Proteomes" id="UP001161390"/>
    </source>
</evidence>
<dbReference type="InterPro" id="IPR032710">
    <property type="entry name" value="NTF2-like_dom_sf"/>
</dbReference>
<dbReference type="Gene3D" id="3.10.450.50">
    <property type="match status" value="1"/>
</dbReference>
<accession>A0ABQ5V3E5</accession>
<proteinExistence type="predicted"/>
<organism evidence="1 2">
    <name type="scientific">Algimonas porphyrae</name>
    <dbReference type="NCBI Taxonomy" id="1128113"/>
    <lineage>
        <taxon>Bacteria</taxon>
        <taxon>Pseudomonadati</taxon>
        <taxon>Pseudomonadota</taxon>
        <taxon>Alphaproteobacteria</taxon>
        <taxon>Maricaulales</taxon>
        <taxon>Robiginitomaculaceae</taxon>
        <taxon>Algimonas</taxon>
    </lineage>
</organism>
<dbReference type="SUPFAM" id="SSF54427">
    <property type="entry name" value="NTF2-like"/>
    <property type="match status" value="1"/>
</dbReference>
<dbReference type="RefSeq" id="WP_284374259.1">
    <property type="nucleotide sequence ID" value="NZ_BSNJ01000009.1"/>
</dbReference>
<sequence>MTQYMDNLKKMMAAWNTTDTGNQAALVEAALEHNVHFVDPNHNIIGRQPFLDMVCSTQAKIPGAVYAHKGEIGFQNNFCRYHWTIHLDGKLIMPGFDVVEVNDGGKIVKVIGFFGELNG</sequence>
<evidence type="ECO:0000313" key="1">
    <source>
        <dbReference type="EMBL" id="GLQ22050.1"/>
    </source>
</evidence>
<dbReference type="Proteomes" id="UP001161390">
    <property type="component" value="Unassembled WGS sequence"/>
</dbReference>
<name>A0ABQ5V3E5_9PROT</name>
<comment type="caution">
    <text evidence="1">The sequence shown here is derived from an EMBL/GenBank/DDBJ whole genome shotgun (WGS) entry which is preliminary data.</text>
</comment>
<protein>
    <submittedName>
        <fullName evidence="1">Isomerase</fullName>
    </submittedName>
</protein>
<dbReference type="EMBL" id="BSNJ01000009">
    <property type="protein sequence ID" value="GLQ22050.1"/>
    <property type="molecule type" value="Genomic_DNA"/>
</dbReference>
<dbReference type="GO" id="GO:0016853">
    <property type="term" value="F:isomerase activity"/>
    <property type="evidence" value="ECO:0007669"/>
    <property type="project" value="UniProtKB-KW"/>
</dbReference>